<protein>
    <submittedName>
        <fullName evidence="1">Uncharacterized protein</fullName>
    </submittedName>
</protein>
<gene>
    <name evidence="1" type="ORF">SHEWBE_3299</name>
</gene>
<dbReference type="AlphaFoldDB" id="A0A330M575"/>
<sequence>MFHTPISSQTQAVSGIKAYTYYIALACGDVFGANHLQGLM</sequence>
<accession>A0A330M575</accession>
<proteinExistence type="predicted"/>
<dbReference type="Proteomes" id="UP000250123">
    <property type="component" value="Chromosome SHEWBE"/>
</dbReference>
<evidence type="ECO:0000313" key="2">
    <source>
        <dbReference type="Proteomes" id="UP000250123"/>
    </source>
</evidence>
<reference evidence="2" key="1">
    <citation type="submission" date="2018-06" db="EMBL/GenBank/DDBJ databases">
        <authorList>
            <person name="Cea G.-C."/>
            <person name="William W."/>
        </authorList>
    </citation>
    <scope>NUCLEOTIDE SEQUENCE [LARGE SCALE GENOMIC DNA]</scope>
    <source>
        <strain evidence="2">DB21MT-2</strain>
    </source>
</reference>
<dbReference type="KEGG" id="sbk:SHEWBE_3299"/>
<dbReference type="EMBL" id="LS483452">
    <property type="protein sequence ID" value="SQH77262.1"/>
    <property type="molecule type" value="Genomic_DNA"/>
</dbReference>
<evidence type="ECO:0000313" key="1">
    <source>
        <dbReference type="EMBL" id="SQH77262.1"/>
    </source>
</evidence>
<organism evidence="1 2">
    <name type="scientific">Shewanella benthica</name>
    <dbReference type="NCBI Taxonomy" id="43661"/>
    <lineage>
        <taxon>Bacteria</taxon>
        <taxon>Pseudomonadati</taxon>
        <taxon>Pseudomonadota</taxon>
        <taxon>Gammaproteobacteria</taxon>
        <taxon>Alteromonadales</taxon>
        <taxon>Shewanellaceae</taxon>
        <taxon>Shewanella</taxon>
    </lineage>
</organism>
<name>A0A330M575_9GAMM</name>